<dbReference type="Proteomes" id="UP000016491">
    <property type="component" value="Unassembled WGS sequence"/>
</dbReference>
<comment type="caution">
    <text evidence="2">The sequence shown here is derived from an EMBL/GenBank/DDBJ whole genome shotgun (WGS) entry which is preliminary data.</text>
</comment>
<dbReference type="AlphaFoldDB" id="A0ABC9U3I2"/>
<evidence type="ECO:0000256" key="1">
    <source>
        <dbReference type="SAM" id="MobiDB-lite"/>
    </source>
</evidence>
<organism evidence="2 3">
    <name type="scientific">[Clostridium] symbiosum ATCC 14940</name>
    <dbReference type="NCBI Taxonomy" id="411472"/>
    <lineage>
        <taxon>Bacteria</taxon>
        <taxon>Bacillati</taxon>
        <taxon>Bacillota</taxon>
        <taxon>Clostridia</taxon>
        <taxon>Lachnospirales</taxon>
        <taxon>Lachnospiraceae</taxon>
        <taxon>Otoolea</taxon>
    </lineage>
</organism>
<accession>A0ABC9U3I2</accession>
<feature type="region of interest" description="Disordered" evidence="1">
    <location>
        <begin position="1"/>
        <end position="20"/>
    </location>
</feature>
<protein>
    <submittedName>
        <fullName evidence="2">Uncharacterized protein</fullName>
    </submittedName>
</protein>
<sequence length="245" mass="28360">MEKSNTTQNHEKTDAFSKMGQQLDEVQKTAGRLDISVAEARTLLSARTKQYINSQYENFNDLILEAARLSERLTEKMRRLVLEVTFDTRKYEAYKEDLIGIHGIEVACQDGVMTIALPFLVPHRKSDYTDYIYKPLYLALKHWRTRQEDNEGEVPQYECCTVCFLHVYDSGLPLARVRDHDNLEEKHILDVVGAFFLKTDSGLYLNSYHTTMLGKEDRTYLVIMENEKFPGWLGDNMQNRAVCSG</sequence>
<evidence type="ECO:0000313" key="2">
    <source>
        <dbReference type="EMBL" id="ERI80285.1"/>
    </source>
</evidence>
<dbReference type="InterPro" id="IPR046082">
    <property type="entry name" value="DUF6100"/>
</dbReference>
<name>A0ABC9U3I2_CLOSY</name>
<dbReference type="Pfam" id="PF19595">
    <property type="entry name" value="DUF6100"/>
    <property type="match status" value="1"/>
</dbReference>
<gene>
    <name evidence="2" type="ORF">CLOSYM_00390</name>
</gene>
<dbReference type="RefSeq" id="WP_021643761.1">
    <property type="nucleotide sequence ID" value="NZ_KE993043.1"/>
</dbReference>
<reference evidence="2 3" key="1">
    <citation type="submission" date="2013-07" db="EMBL/GenBank/DDBJ databases">
        <authorList>
            <person name="Weinstock G."/>
            <person name="Sodergren E."/>
            <person name="Wylie T."/>
            <person name="Fulton L."/>
            <person name="Fulton R."/>
            <person name="Fronick C."/>
            <person name="O'Laughlin M."/>
            <person name="Godfrey J."/>
            <person name="Miner T."/>
            <person name="Herter B."/>
            <person name="Appelbaum E."/>
            <person name="Cordes M."/>
            <person name="Lek S."/>
            <person name="Wollam A."/>
            <person name="Pepin K.H."/>
            <person name="Palsikar V.B."/>
            <person name="Mitreva M."/>
            <person name="Wilson R.K."/>
        </authorList>
    </citation>
    <scope>NUCLEOTIDE SEQUENCE [LARGE SCALE GENOMIC DNA]</scope>
    <source>
        <strain evidence="2 3">ATCC 14940</strain>
    </source>
</reference>
<feature type="compositionally biased region" description="Basic and acidic residues" evidence="1">
    <location>
        <begin position="1"/>
        <end position="15"/>
    </location>
</feature>
<evidence type="ECO:0000313" key="3">
    <source>
        <dbReference type="Proteomes" id="UP000016491"/>
    </source>
</evidence>
<dbReference type="EMBL" id="AWSU01000031">
    <property type="protein sequence ID" value="ERI80285.1"/>
    <property type="molecule type" value="Genomic_DNA"/>
</dbReference>
<proteinExistence type="predicted"/>